<dbReference type="PANTHER" id="PTHR39472">
    <property type="entry name" value="EXPRESSED PROTEIN"/>
    <property type="match status" value="1"/>
</dbReference>
<evidence type="ECO:0000256" key="1">
    <source>
        <dbReference type="SAM" id="Coils"/>
    </source>
</evidence>
<reference evidence="4" key="1">
    <citation type="submission" date="2015-07" db="EMBL/GenBank/DDBJ databases">
        <authorList>
            <person name="Teixeira M.M."/>
            <person name="Souza R.C."/>
            <person name="Almeida L.G."/>
            <person name="Vicente V.A."/>
            <person name="de Hoog S."/>
            <person name="Bocca A.L."/>
            <person name="de Almeida S.R."/>
            <person name="Vasconcelos A.T."/>
            <person name="Felipe M.S."/>
        </authorList>
    </citation>
    <scope>NUCLEOTIDE SEQUENCE [LARGE SCALE GENOMIC DNA]</scope>
    <source>
        <strain evidence="4">KSF</strain>
    </source>
</reference>
<keyword evidence="1" id="KW-0175">Coiled coil</keyword>
<feature type="region of interest" description="Disordered" evidence="2">
    <location>
        <begin position="115"/>
        <end position="175"/>
    </location>
</feature>
<sequence>MPRRARSSSAREDSLHTPLSLPPLTGPILPDLPPLFERHTRATSTPPSRRRSSASRDRRVLGNENRLTRRSADSLRPERLSQNGGVAEHIQLLRQAVDGQEARILEEWYERVRQRAASRSQTSTPRPSDTAGPSTPTMASSNAFPALDTSMSPTGNRSAGASPTNSSMNGGNGVNGPSAAAAAAYMPPLPVGHQQDLNHLFNQIQELGTLLRSNRDKVNSITKNAEEVAKRANGALTNGEESGAAENDKAKIRELELELAKQKHLVELYKHEQKENTNLIAMYEEAMGTAVEQVRNYCGDIEGRFLSQRRHYNDILQQEKDEHLQSRLDRDHWHAQTLKVCEMIRTAHRLRSEEWHEEYTIIAALQGEVRILRRVIGMEAEKPEEETGWPYLKDLPLPE</sequence>
<dbReference type="PANTHER" id="PTHR39472:SF1">
    <property type="entry name" value="EXPRESSED PROTEIN"/>
    <property type="match status" value="1"/>
</dbReference>
<dbReference type="EMBL" id="LGRB01000012">
    <property type="protein sequence ID" value="OCT48191.1"/>
    <property type="molecule type" value="Genomic_DNA"/>
</dbReference>
<dbReference type="VEuPathDB" id="FungiDB:G647_08339"/>
<evidence type="ECO:0000313" key="3">
    <source>
        <dbReference type="EMBL" id="OCT48191.1"/>
    </source>
</evidence>
<feature type="compositionally biased region" description="Basic and acidic residues" evidence="2">
    <location>
        <begin position="54"/>
        <end position="79"/>
    </location>
</feature>
<gene>
    <name evidence="3" type="ORF">CLCR_04101</name>
</gene>
<feature type="compositionally biased region" description="Pro residues" evidence="2">
    <location>
        <begin position="20"/>
        <end position="33"/>
    </location>
</feature>
<proteinExistence type="predicted"/>
<feature type="coiled-coil region" evidence="1">
    <location>
        <begin position="245"/>
        <end position="272"/>
    </location>
</feature>
<keyword evidence="4" id="KW-1185">Reference proteome</keyword>
<accession>A0A1C1CID8</accession>
<feature type="compositionally biased region" description="Low complexity" evidence="2">
    <location>
        <begin position="165"/>
        <end position="175"/>
    </location>
</feature>
<feature type="region of interest" description="Disordered" evidence="2">
    <location>
        <begin position="1"/>
        <end position="82"/>
    </location>
</feature>
<name>A0A1C1CID8_9EURO</name>
<protein>
    <submittedName>
        <fullName evidence="3">Uncharacterized protein</fullName>
    </submittedName>
</protein>
<feature type="compositionally biased region" description="Polar residues" evidence="2">
    <location>
        <begin position="117"/>
        <end position="164"/>
    </location>
</feature>
<dbReference type="VEuPathDB" id="FungiDB:CLCR_04101"/>
<dbReference type="Proteomes" id="UP000094526">
    <property type="component" value="Unassembled WGS sequence"/>
</dbReference>
<evidence type="ECO:0000256" key="2">
    <source>
        <dbReference type="SAM" id="MobiDB-lite"/>
    </source>
</evidence>
<comment type="caution">
    <text evidence="3">The sequence shown here is derived from an EMBL/GenBank/DDBJ whole genome shotgun (WGS) entry which is preliminary data.</text>
</comment>
<organism evidence="3 4">
    <name type="scientific">Cladophialophora carrionii</name>
    <dbReference type="NCBI Taxonomy" id="86049"/>
    <lineage>
        <taxon>Eukaryota</taxon>
        <taxon>Fungi</taxon>
        <taxon>Dikarya</taxon>
        <taxon>Ascomycota</taxon>
        <taxon>Pezizomycotina</taxon>
        <taxon>Eurotiomycetes</taxon>
        <taxon>Chaetothyriomycetidae</taxon>
        <taxon>Chaetothyriales</taxon>
        <taxon>Herpotrichiellaceae</taxon>
        <taxon>Cladophialophora</taxon>
    </lineage>
</organism>
<dbReference type="AlphaFoldDB" id="A0A1C1CID8"/>
<dbReference type="OrthoDB" id="21214at2759"/>
<dbReference type="STRING" id="86049.A0A1C1CID8"/>
<evidence type="ECO:0000313" key="4">
    <source>
        <dbReference type="Proteomes" id="UP000094526"/>
    </source>
</evidence>
<dbReference type="eggNOG" id="ENOG502S1AV">
    <property type="taxonomic scope" value="Eukaryota"/>
</dbReference>